<evidence type="ECO:0000313" key="4">
    <source>
        <dbReference type="Proteomes" id="UP001202922"/>
    </source>
</evidence>
<gene>
    <name evidence="3" type="ORF">L0M17_21985</name>
</gene>
<protein>
    <submittedName>
        <fullName evidence="3">MobC family plasmid mobilization relaxosome protein</fullName>
    </submittedName>
</protein>
<dbReference type="Pfam" id="PF05713">
    <property type="entry name" value="MobC"/>
    <property type="match status" value="1"/>
</dbReference>
<feature type="domain" description="Bacterial mobilisation" evidence="2">
    <location>
        <begin position="85"/>
        <end position="122"/>
    </location>
</feature>
<proteinExistence type="predicted"/>
<feature type="region of interest" description="Disordered" evidence="1">
    <location>
        <begin position="1"/>
        <end position="23"/>
    </location>
</feature>
<reference evidence="3 4" key="1">
    <citation type="submission" date="2022-03" db="EMBL/GenBank/DDBJ databases">
        <title>Sinomonas sp. isolated from a soil.</title>
        <authorList>
            <person name="Han J."/>
            <person name="Kim D.-U."/>
        </authorList>
    </citation>
    <scope>NUCLEOTIDE SEQUENCE [LARGE SCALE GENOMIC DNA]</scope>
    <source>
        <strain evidence="3 4">5-5</strain>
    </source>
</reference>
<name>A0ABS9U7B5_9MICC</name>
<dbReference type="Proteomes" id="UP001202922">
    <property type="component" value="Unassembled WGS sequence"/>
</dbReference>
<evidence type="ECO:0000256" key="1">
    <source>
        <dbReference type="SAM" id="MobiDB-lite"/>
    </source>
</evidence>
<dbReference type="RefSeq" id="WP_241056780.1">
    <property type="nucleotide sequence ID" value="NZ_JAKZBV010000003.1"/>
</dbReference>
<comment type="caution">
    <text evidence="3">The sequence shown here is derived from an EMBL/GenBank/DDBJ whole genome shotgun (WGS) entry which is preliminary data.</text>
</comment>
<accession>A0ABS9U7B5</accession>
<evidence type="ECO:0000313" key="3">
    <source>
        <dbReference type="EMBL" id="MCH6472596.1"/>
    </source>
</evidence>
<evidence type="ECO:0000259" key="2">
    <source>
        <dbReference type="Pfam" id="PF05713"/>
    </source>
</evidence>
<dbReference type="InterPro" id="IPR008687">
    <property type="entry name" value="MobC"/>
</dbReference>
<dbReference type="EMBL" id="JAKZBV010000003">
    <property type="protein sequence ID" value="MCH6472596.1"/>
    <property type="molecule type" value="Genomic_DNA"/>
</dbReference>
<sequence length="130" mass="14003">MAESKTVHRLGKSRRDNTPGGRSKRIDVYVTEAEKAALIVRASQANVSVPRLLFEGAFAEAGETAHDRRNLAAELLGIRTLLGAVSNNVNQIARHANATGEFPEDAAAAVAAARRLMARIDEAVMQVMRP</sequence>
<organism evidence="3 4">
    <name type="scientific">Sinomonas terrae</name>
    <dbReference type="NCBI Taxonomy" id="2908838"/>
    <lineage>
        <taxon>Bacteria</taxon>
        <taxon>Bacillati</taxon>
        <taxon>Actinomycetota</taxon>
        <taxon>Actinomycetes</taxon>
        <taxon>Micrococcales</taxon>
        <taxon>Micrococcaceae</taxon>
        <taxon>Sinomonas</taxon>
    </lineage>
</organism>
<keyword evidence="4" id="KW-1185">Reference proteome</keyword>